<dbReference type="GO" id="GO:0043190">
    <property type="term" value="C:ATP-binding cassette (ABC) transporter complex"/>
    <property type="evidence" value="ECO:0007669"/>
    <property type="project" value="InterPro"/>
</dbReference>
<dbReference type="PANTHER" id="PTHR30290:SF10">
    <property type="entry name" value="PERIPLASMIC OLIGOPEPTIDE-BINDING PROTEIN-RELATED"/>
    <property type="match status" value="1"/>
</dbReference>
<dbReference type="RefSeq" id="WP_253833497.1">
    <property type="nucleotide sequence ID" value="NZ_JAMTCS010000003.1"/>
</dbReference>
<dbReference type="GO" id="GO:0042597">
    <property type="term" value="C:periplasmic space"/>
    <property type="evidence" value="ECO:0007669"/>
    <property type="project" value="UniProtKB-ARBA"/>
</dbReference>
<keyword evidence="8" id="KW-1185">Reference proteome</keyword>
<dbReference type="GO" id="GO:1904680">
    <property type="term" value="F:peptide transmembrane transporter activity"/>
    <property type="evidence" value="ECO:0007669"/>
    <property type="project" value="TreeGrafter"/>
</dbReference>
<feature type="chain" id="PRO_5040968760" evidence="5">
    <location>
        <begin position="30"/>
        <end position="538"/>
    </location>
</feature>
<gene>
    <name evidence="7" type="ORF">APR03_001070</name>
</gene>
<keyword evidence="3" id="KW-0813">Transport</keyword>
<dbReference type="Pfam" id="PF00496">
    <property type="entry name" value="SBP_bac_5"/>
    <property type="match status" value="1"/>
</dbReference>
<name>A0A9X2JX37_9MICO</name>
<feature type="signal peptide" evidence="5">
    <location>
        <begin position="1"/>
        <end position="29"/>
    </location>
</feature>
<dbReference type="GO" id="GO:0030313">
    <property type="term" value="C:cell envelope"/>
    <property type="evidence" value="ECO:0007669"/>
    <property type="project" value="UniProtKB-SubCell"/>
</dbReference>
<dbReference type="PIRSF" id="PIRSF002741">
    <property type="entry name" value="MppA"/>
    <property type="match status" value="1"/>
</dbReference>
<comment type="subcellular location">
    <subcellularLocation>
        <location evidence="1">Cell envelope</location>
    </subcellularLocation>
</comment>
<dbReference type="GO" id="GO:0015833">
    <property type="term" value="P:peptide transport"/>
    <property type="evidence" value="ECO:0007669"/>
    <property type="project" value="TreeGrafter"/>
</dbReference>
<dbReference type="InterPro" id="IPR030678">
    <property type="entry name" value="Peptide/Ni-bd"/>
</dbReference>
<sequence length="538" mass="54095">MRRLTSPPGRAARPAVLLLALAAASTTLAACSGGDDGGTGPASYATDGTFTLAVATDPGALDPHASAASAVVTMSRFAYDSLVGVDADSAEIVPSLATEWTVAGTTATFTLRDDVTCSDGEPFTAQTAAANITYVADPANESPYLGAYLPAGVTASADGDTLTLELAAPAPFLLEGLSNLAMVCDAGLADRDLLAAATAGTGPFVLQEAVPDDHYTYTVREGYVWGPDGAGTVEPGTPATVSVRVVANETTVANLLLSGEVNAAQVIGPDTERLDAAGLYTVESASVLGEQWYNHAEGHVTADPAVRAALAQALDLDELGQVLTSGKGGPPTTLATVSPAACTGDSITAALPDHDPAAAAATLDAAGWTLGADGVRAKDGEPLTVTFLHDTGLGTGGGSAAELATAAWTELGVDVQVSGKNTTELSEILFGSGAWDVAWEPINVNSPDQLVGFLSGPAIADGGSNFAAIDNAEYADAVERATAMQGTEGCDTWLAAETALIEETNLTAFANSVVTVYGSGAEFLSNGSIVPTSVRVLG</sequence>
<dbReference type="Proteomes" id="UP001139493">
    <property type="component" value="Unassembled WGS sequence"/>
</dbReference>
<dbReference type="EMBL" id="JAMTCS010000003">
    <property type="protein sequence ID" value="MCP2263734.1"/>
    <property type="molecule type" value="Genomic_DNA"/>
</dbReference>
<protein>
    <submittedName>
        <fullName evidence="7">Peptide/nickel transport system substrate-binding protein</fullName>
    </submittedName>
</protein>
<evidence type="ECO:0000313" key="7">
    <source>
        <dbReference type="EMBL" id="MCP2263734.1"/>
    </source>
</evidence>
<evidence type="ECO:0000256" key="1">
    <source>
        <dbReference type="ARBA" id="ARBA00004196"/>
    </source>
</evidence>
<dbReference type="PROSITE" id="PS51257">
    <property type="entry name" value="PROKAR_LIPOPROTEIN"/>
    <property type="match status" value="1"/>
</dbReference>
<evidence type="ECO:0000256" key="2">
    <source>
        <dbReference type="ARBA" id="ARBA00005695"/>
    </source>
</evidence>
<dbReference type="Gene3D" id="3.40.190.10">
    <property type="entry name" value="Periplasmic binding protein-like II"/>
    <property type="match status" value="1"/>
</dbReference>
<evidence type="ECO:0000256" key="5">
    <source>
        <dbReference type="SAM" id="SignalP"/>
    </source>
</evidence>
<dbReference type="AlphaFoldDB" id="A0A9X2JX37"/>
<feature type="domain" description="Solute-binding protein family 5" evidence="6">
    <location>
        <begin position="91"/>
        <end position="448"/>
    </location>
</feature>
<reference evidence="7" key="1">
    <citation type="submission" date="2022-06" db="EMBL/GenBank/DDBJ databases">
        <title>Genomic Encyclopedia of Archaeal and Bacterial Type Strains, Phase II (KMG-II): from individual species to whole genera.</title>
        <authorList>
            <person name="Goeker M."/>
        </authorList>
    </citation>
    <scope>NUCLEOTIDE SEQUENCE</scope>
    <source>
        <strain evidence="7">DSM 26652</strain>
    </source>
</reference>
<evidence type="ECO:0000256" key="3">
    <source>
        <dbReference type="ARBA" id="ARBA00022448"/>
    </source>
</evidence>
<dbReference type="InterPro" id="IPR000914">
    <property type="entry name" value="SBP_5_dom"/>
</dbReference>
<comment type="caution">
    <text evidence="7">The sequence shown here is derived from an EMBL/GenBank/DDBJ whole genome shotgun (WGS) entry which is preliminary data.</text>
</comment>
<evidence type="ECO:0000259" key="6">
    <source>
        <dbReference type="Pfam" id="PF00496"/>
    </source>
</evidence>
<evidence type="ECO:0000256" key="4">
    <source>
        <dbReference type="ARBA" id="ARBA00022729"/>
    </source>
</evidence>
<evidence type="ECO:0000313" key="8">
    <source>
        <dbReference type="Proteomes" id="UP001139493"/>
    </source>
</evidence>
<dbReference type="InterPro" id="IPR039424">
    <property type="entry name" value="SBP_5"/>
</dbReference>
<keyword evidence="4 5" id="KW-0732">Signal</keyword>
<dbReference type="Gene3D" id="3.10.105.10">
    <property type="entry name" value="Dipeptide-binding Protein, Domain 3"/>
    <property type="match status" value="1"/>
</dbReference>
<comment type="similarity">
    <text evidence="2">Belongs to the bacterial solute-binding protein 5 family.</text>
</comment>
<organism evidence="7 8">
    <name type="scientific">Promicromonospora thailandica</name>
    <dbReference type="NCBI Taxonomy" id="765201"/>
    <lineage>
        <taxon>Bacteria</taxon>
        <taxon>Bacillati</taxon>
        <taxon>Actinomycetota</taxon>
        <taxon>Actinomycetes</taxon>
        <taxon>Micrococcales</taxon>
        <taxon>Promicromonosporaceae</taxon>
        <taxon>Promicromonospora</taxon>
    </lineage>
</organism>
<proteinExistence type="inferred from homology"/>
<dbReference type="SUPFAM" id="SSF53850">
    <property type="entry name" value="Periplasmic binding protein-like II"/>
    <property type="match status" value="1"/>
</dbReference>
<accession>A0A9X2JX37</accession>
<dbReference type="PANTHER" id="PTHR30290">
    <property type="entry name" value="PERIPLASMIC BINDING COMPONENT OF ABC TRANSPORTER"/>
    <property type="match status" value="1"/>
</dbReference>